<evidence type="ECO:0000259" key="2">
    <source>
        <dbReference type="Pfam" id="PF20700"/>
    </source>
</evidence>
<feature type="compositionally biased region" description="Basic and acidic residues" evidence="1">
    <location>
        <begin position="235"/>
        <end position="250"/>
    </location>
</feature>
<feature type="domain" description="Mutator-like transposase" evidence="2">
    <location>
        <begin position="59"/>
        <end position="210"/>
    </location>
</feature>
<proteinExistence type="predicted"/>
<reference evidence="3" key="1">
    <citation type="journal article" date="2012" name="Nature">
        <title>The oyster genome reveals stress adaptation and complexity of shell formation.</title>
        <authorList>
            <person name="Zhang G."/>
            <person name="Fang X."/>
            <person name="Guo X."/>
            <person name="Li L."/>
            <person name="Luo R."/>
            <person name="Xu F."/>
            <person name="Yang P."/>
            <person name="Zhang L."/>
            <person name="Wang X."/>
            <person name="Qi H."/>
            <person name="Xiong Z."/>
            <person name="Que H."/>
            <person name="Xie Y."/>
            <person name="Holland P.W."/>
            <person name="Paps J."/>
            <person name="Zhu Y."/>
            <person name="Wu F."/>
            <person name="Chen Y."/>
            <person name="Wang J."/>
            <person name="Peng C."/>
            <person name="Meng J."/>
            <person name="Yang L."/>
            <person name="Liu J."/>
            <person name="Wen B."/>
            <person name="Zhang N."/>
            <person name="Huang Z."/>
            <person name="Zhu Q."/>
            <person name="Feng Y."/>
            <person name="Mount A."/>
            <person name="Hedgecock D."/>
            <person name="Xu Z."/>
            <person name="Liu Y."/>
            <person name="Domazet-Loso T."/>
            <person name="Du Y."/>
            <person name="Sun X."/>
            <person name="Zhang S."/>
            <person name="Liu B."/>
            <person name="Cheng P."/>
            <person name="Jiang X."/>
            <person name="Li J."/>
            <person name="Fan D."/>
            <person name="Wang W."/>
            <person name="Fu W."/>
            <person name="Wang T."/>
            <person name="Wang B."/>
            <person name="Zhang J."/>
            <person name="Peng Z."/>
            <person name="Li Y."/>
            <person name="Li N."/>
            <person name="Wang J."/>
            <person name="Chen M."/>
            <person name="He Y."/>
            <person name="Tan F."/>
            <person name="Song X."/>
            <person name="Zheng Q."/>
            <person name="Huang R."/>
            <person name="Yang H."/>
            <person name="Du X."/>
            <person name="Chen L."/>
            <person name="Yang M."/>
            <person name="Gaffney P.M."/>
            <person name="Wang S."/>
            <person name="Luo L."/>
            <person name="She Z."/>
            <person name="Ming Y."/>
            <person name="Huang W."/>
            <person name="Zhang S."/>
            <person name="Huang B."/>
            <person name="Zhang Y."/>
            <person name="Qu T."/>
            <person name="Ni P."/>
            <person name="Miao G."/>
            <person name="Wang J."/>
            <person name="Wang Q."/>
            <person name="Steinberg C.E."/>
            <person name="Wang H."/>
            <person name="Li N."/>
            <person name="Qian L."/>
            <person name="Zhang G."/>
            <person name="Li Y."/>
            <person name="Yang H."/>
            <person name="Liu X."/>
            <person name="Wang J."/>
            <person name="Yin Y."/>
            <person name="Wang J."/>
        </authorList>
    </citation>
    <scope>NUCLEOTIDE SEQUENCE [LARGE SCALE GENOMIC DNA]</scope>
    <source>
        <strain evidence="3">05x7-T-G4-1.051#20</strain>
    </source>
</reference>
<gene>
    <name evidence="3" type="ORF">CGI_10021880</name>
</gene>
<feature type="region of interest" description="Disordered" evidence="1">
    <location>
        <begin position="229"/>
        <end position="257"/>
    </location>
</feature>
<dbReference type="Pfam" id="PF20700">
    <property type="entry name" value="Mutator"/>
    <property type="match status" value="1"/>
</dbReference>
<dbReference type="InParanoid" id="K1RGU1"/>
<organism evidence="3">
    <name type="scientific">Magallana gigas</name>
    <name type="common">Pacific oyster</name>
    <name type="synonym">Crassostrea gigas</name>
    <dbReference type="NCBI Taxonomy" id="29159"/>
    <lineage>
        <taxon>Eukaryota</taxon>
        <taxon>Metazoa</taxon>
        <taxon>Spiralia</taxon>
        <taxon>Lophotrochozoa</taxon>
        <taxon>Mollusca</taxon>
        <taxon>Bivalvia</taxon>
        <taxon>Autobranchia</taxon>
        <taxon>Pteriomorphia</taxon>
        <taxon>Ostreida</taxon>
        <taxon>Ostreoidea</taxon>
        <taxon>Ostreidae</taxon>
        <taxon>Magallana</taxon>
    </lineage>
</organism>
<dbReference type="SUPFAM" id="SSF144284">
    <property type="entry name" value="Sec2 N-terminal region"/>
    <property type="match status" value="1"/>
</dbReference>
<feature type="compositionally biased region" description="Basic and acidic residues" evidence="1">
    <location>
        <begin position="45"/>
        <end position="55"/>
    </location>
</feature>
<feature type="region of interest" description="Disordered" evidence="1">
    <location>
        <begin position="35"/>
        <end position="55"/>
    </location>
</feature>
<feature type="compositionally biased region" description="Polar residues" evidence="1">
    <location>
        <begin position="35"/>
        <end position="44"/>
    </location>
</feature>
<accession>K1RGU1</accession>
<dbReference type="AlphaFoldDB" id="K1RGU1"/>
<evidence type="ECO:0000313" key="3">
    <source>
        <dbReference type="EMBL" id="EKC40635.1"/>
    </source>
</evidence>
<dbReference type="HOGENOM" id="CLU_1082782_0_0_1"/>
<dbReference type="EMBL" id="JH817080">
    <property type="protein sequence ID" value="EKC40635.1"/>
    <property type="molecule type" value="Genomic_DNA"/>
</dbReference>
<protein>
    <recommendedName>
        <fullName evidence="2">Mutator-like transposase domain-containing protein</fullName>
    </recommendedName>
</protein>
<dbReference type="InterPro" id="IPR049012">
    <property type="entry name" value="Mutator_transp_dom"/>
</dbReference>
<sequence length="257" mass="28586">MAAPFEKTRDKKGRFAANKKKRVVSVPRYVRNEHSYTSANISRTDQPEHAEGDDNWKEGRRIVEFGVLLSNLRHCEACRLGPVALTYDSVVGELQKGLGGYLYVKCSNNDCNHVNRVPYGSTHRVKKLGMPCFAVNTKLGTAMIDSLGGPDRVNNVLAALNLKPISQKNLKMIERRAGNFVESIAKSSMSKAAKDSFELEMEDVGNEESKKAQEEMGEEIDGLGVSLFHDASPSVKDDRRKIEDMSKDNHQCVAQRA</sequence>
<evidence type="ECO:0000256" key="1">
    <source>
        <dbReference type="SAM" id="MobiDB-lite"/>
    </source>
</evidence>
<name>K1RGU1_MAGGI</name>